<dbReference type="AlphaFoldDB" id="A0A6J2K4K5"/>
<keyword evidence="1" id="KW-1185">Reference proteome</keyword>
<evidence type="ECO:0000313" key="1">
    <source>
        <dbReference type="Proteomes" id="UP000504629"/>
    </source>
</evidence>
<dbReference type="Proteomes" id="UP000504629">
    <property type="component" value="Unplaced"/>
</dbReference>
<dbReference type="RefSeq" id="XP_028036885.1">
    <property type="nucleotide sequence ID" value="XM_028181084.1"/>
</dbReference>
<evidence type="ECO:0000313" key="2">
    <source>
        <dbReference type="RefSeq" id="XP_028036885.1"/>
    </source>
</evidence>
<reference evidence="2" key="1">
    <citation type="submission" date="2025-08" db="UniProtKB">
        <authorList>
            <consortium name="RefSeq"/>
        </authorList>
    </citation>
    <scope>IDENTIFICATION</scope>
    <source>
        <tissue evidence="2">Silk gland</tissue>
    </source>
</reference>
<gene>
    <name evidence="2" type="primary">LOC114247985</name>
</gene>
<organism evidence="1 2">
    <name type="scientific">Bombyx mandarina</name>
    <name type="common">Wild silk moth</name>
    <name type="synonym">Wild silkworm</name>
    <dbReference type="NCBI Taxonomy" id="7092"/>
    <lineage>
        <taxon>Eukaryota</taxon>
        <taxon>Metazoa</taxon>
        <taxon>Ecdysozoa</taxon>
        <taxon>Arthropoda</taxon>
        <taxon>Hexapoda</taxon>
        <taxon>Insecta</taxon>
        <taxon>Pterygota</taxon>
        <taxon>Neoptera</taxon>
        <taxon>Endopterygota</taxon>
        <taxon>Lepidoptera</taxon>
        <taxon>Glossata</taxon>
        <taxon>Ditrysia</taxon>
        <taxon>Bombycoidea</taxon>
        <taxon>Bombycidae</taxon>
        <taxon>Bombycinae</taxon>
        <taxon>Bombyx</taxon>
    </lineage>
</organism>
<proteinExistence type="predicted"/>
<name>A0A6J2K4K5_BOMMA</name>
<accession>A0A6J2K4K5</accession>
<sequence length="139" mass="16077">MGCFWSSECDSRERCQHCNRTVDVAQNTRAVNNLIVVNQVCEICTYNSSKQTSTPHSSGRNKPCFGKYICVCGNAWSSRKSWPQKYQICTRCRKKVYARTQRPLRSSDWTNNKNSRDHLSNLCQMCQELGYDCGKLFEI</sequence>
<protein>
    <submittedName>
        <fullName evidence="2">Zinc finger CCHC domain-containing protein 24-like</fullName>
    </submittedName>
</protein>
<dbReference type="KEGG" id="bman:114247985"/>
<dbReference type="GeneID" id="114247985"/>
<dbReference type="OrthoDB" id="6943740at2759"/>